<dbReference type="Proteomes" id="UP000075517">
    <property type="component" value="Unassembled WGS sequence"/>
</dbReference>
<keyword evidence="1" id="KW-0472">Membrane</keyword>
<evidence type="ECO:0000313" key="2">
    <source>
        <dbReference type="EMBL" id="KAF6511739.1"/>
    </source>
</evidence>
<dbReference type="RefSeq" id="WP_042382788.1">
    <property type="nucleotide sequence ID" value="NZ_JARMSI010000154.1"/>
</dbReference>
<protein>
    <submittedName>
        <fullName evidence="3">Uncharacterized protein</fullName>
    </submittedName>
</protein>
<dbReference type="EMBL" id="RCTJ01000048">
    <property type="protein sequence ID" value="RLQ13389.1"/>
    <property type="molecule type" value="Genomic_DNA"/>
</dbReference>
<keyword evidence="1" id="KW-0812">Transmembrane</keyword>
<dbReference type="OrthoDB" id="9809859at2"/>
<feature type="transmembrane region" description="Helical" evidence="1">
    <location>
        <begin position="79"/>
        <end position="98"/>
    </location>
</feature>
<evidence type="ECO:0000313" key="6">
    <source>
        <dbReference type="Proteomes" id="UP000266922"/>
    </source>
</evidence>
<dbReference type="AlphaFoldDB" id="A0A0K9HST6"/>
<keyword evidence="7" id="KW-1185">Reference proteome</keyword>
<evidence type="ECO:0000313" key="3">
    <source>
        <dbReference type="EMBL" id="KYD32492.1"/>
    </source>
</evidence>
<dbReference type="PATRIC" id="fig|1422.14.peg.1508"/>
<dbReference type="GeneID" id="32408136"/>
<dbReference type="EMBL" id="LQYY01000113">
    <property type="protein sequence ID" value="KYD32492.1"/>
    <property type="molecule type" value="Genomic_DNA"/>
</dbReference>
<reference evidence="2 7" key="2">
    <citation type="submission" date="2016-03" db="EMBL/GenBank/DDBJ databases">
        <title>Spore heat resistance.</title>
        <authorList>
            <person name="Boekhorst J."/>
            <person name="Berendsen E.M."/>
            <person name="Wells-Bennik M.H."/>
            <person name="Kuipers O.P."/>
        </authorList>
    </citation>
    <scope>NUCLEOTIDE SEQUENCE [LARGE SCALE GENOMIC DNA]</scope>
    <source>
        <strain evidence="2 7">GS8</strain>
    </source>
</reference>
<evidence type="ECO:0000313" key="5">
    <source>
        <dbReference type="Proteomes" id="UP000075517"/>
    </source>
</evidence>
<organism evidence="3 5">
    <name type="scientific">Geobacillus stearothermophilus</name>
    <name type="common">Bacillus stearothermophilus</name>
    <dbReference type="NCBI Taxonomy" id="1422"/>
    <lineage>
        <taxon>Bacteria</taxon>
        <taxon>Bacillati</taxon>
        <taxon>Bacillota</taxon>
        <taxon>Bacilli</taxon>
        <taxon>Bacillales</taxon>
        <taxon>Anoxybacillaceae</taxon>
        <taxon>Geobacillus</taxon>
    </lineage>
</organism>
<accession>A0A0K9HST6</accession>
<evidence type="ECO:0000313" key="4">
    <source>
        <dbReference type="EMBL" id="RLQ13389.1"/>
    </source>
</evidence>
<dbReference type="Proteomes" id="UP000773850">
    <property type="component" value="Unassembled WGS sequence"/>
</dbReference>
<dbReference type="EMBL" id="LUCS01000018">
    <property type="protein sequence ID" value="KAF6511739.1"/>
    <property type="molecule type" value="Genomic_DNA"/>
</dbReference>
<proteinExistence type="predicted"/>
<dbReference type="Proteomes" id="UP000266922">
    <property type="component" value="Unassembled WGS sequence"/>
</dbReference>
<feature type="transmembrane region" description="Helical" evidence="1">
    <location>
        <begin position="105"/>
        <end position="124"/>
    </location>
</feature>
<gene>
    <name evidence="3" type="ORF">B4114_1613</name>
    <name evidence="4" type="ORF">D9548_11910</name>
    <name evidence="2" type="ORF">GS8_1315</name>
</gene>
<comment type="caution">
    <text evidence="3">The sequence shown here is derived from an EMBL/GenBank/DDBJ whole genome shotgun (WGS) entry which is preliminary data.</text>
</comment>
<name>A0A0K9HST6_GEOSE</name>
<sequence length="188" mass="20666">MAAAKLSPLSAVFVGAAGGLLLLSLAFPWWGMDFIAPQYPEGLEIIVYPNRLEGDIDIINGLNHYIGMKPFSEESFPELGYLSYIVIAMAIAAFIIAFTRSKRGLYVFIAAFLIGGALGLYDIHRWLADFGTNLNDNAPIDIDPFVPPIFGENRIANFTTFSYFATGAYLVGAAFVCLLVPLWKERKT</sequence>
<reference evidence="4 6" key="3">
    <citation type="submission" date="2018-10" db="EMBL/GenBank/DDBJ databases">
        <title>Geobacillus stearothermophilus in processing lines of powdered infant formula.</title>
        <authorList>
            <person name="Rhee M.S."/>
            <person name="Choi I.-G."/>
            <person name="Cho T.J."/>
            <person name="Park B."/>
        </authorList>
    </citation>
    <scope>NUCLEOTIDE SEQUENCE [LARGE SCALE GENOMIC DNA]</scope>
    <source>
        <strain evidence="4 6">FHS-PPGT130</strain>
    </source>
</reference>
<keyword evidence="1" id="KW-1133">Transmembrane helix</keyword>
<evidence type="ECO:0000256" key="1">
    <source>
        <dbReference type="SAM" id="Phobius"/>
    </source>
</evidence>
<feature type="transmembrane region" description="Helical" evidence="1">
    <location>
        <begin position="12"/>
        <end position="30"/>
    </location>
</feature>
<feature type="transmembrane region" description="Helical" evidence="1">
    <location>
        <begin position="161"/>
        <end position="183"/>
    </location>
</feature>
<evidence type="ECO:0000313" key="7">
    <source>
        <dbReference type="Proteomes" id="UP000773850"/>
    </source>
</evidence>
<reference evidence="3 5" key="1">
    <citation type="submission" date="2016-01" db="EMBL/GenBank/DDBJ databases">
        <title>Draft Genome Sequences of Seven Thermophilic Sporeformers Isolated from Foods.</title>
        <authorList>
            <person name="Berendsen E.M."/>
            <person name="Wells-Bennik M.H."/>
            <person name="Krawcyk A.O."/>
            <person name="De Jong A."/>
            <person name="Holsappel S."/>
            <person name="Eijlander R.T."/>
            <person name="Kuipers O.P."/>
        </authorList>
    </citation>
    <scope>NUCLEOTIDE SEQUENCE [LARGE SCALE GENOMIC DNA]</scope>
    <source>
        <strain evidence="3 5">B4114</strain>
    </source>
</reference>